<dbReference type="Proteomes" id="UP000823941">
    <property type="component" value="Chromosome 11"/>
</dbReference>
<feature type="region of interest" description="Disordered" evidence="1">
    <location>
        <begin position="1"/>
        <end position="50"/>
    </location>
</feature>
<keyword evidence="3" id="KW-1185">Reference proteome</keyword>
<dbReference type="EMBL" id="JAHIBW010000011">
    <property type="protein sequence ID" value="KAG7306549.1"/>
    <property type="molecule type" value="Genomic_DNA"/>
</dbReference>
<feature type="compositionally biased region" description="Basic and acidic residues" evidence="1">
    <location>
        <begin position="1"/>
        <end position="16"/>
    </location>
</feature>
<organism evidence="2 3">
    <name type="scientific">Plutella xylostella</name>
    <name type="common">Diamondback moth</name>
    <name type="synonym">Plutella maculipennis</name>
    <dbReference type="NCBI Taxonomy" id="51655"/>
    <lineage>
        <taxon>Eukaryota</taxon>
        <taxon>Metazoa</taxon>
        <taxon>Ecdysozoa</taxon>
        <taxon>Arthropoda</taxon>
        <taxon>Hexapoda</taxon>
        <taxon>Insecta</taxon>
        <taxon>Pterygota</taxon>
        <taxon>Neoptera</taxon>
        <taxon>Endopterygota</taxon>
        <taxon>Lepidoptera</taxon>
        <taxon>Glossata</taxon>
        <taxon>Ditrysia</taxon>
        <taxon>Yponomeutoidea</taxon>
        <taxon>Plutellidae</taxon>
        <taxon>Plutella</taxon>
    </lineage>
</organism>
<evidence type="ECO:0000256" key="1">
    <source>
        <dbReference type="SAM" id="MobiDB-lite"/>
    </source>
</evidence>
<accession>A0ABQ7QNB8</accession>
<name>A0ABQ7QNB8_PLUXY</name>
<sequence>MEDQPQEAHGHTRAEGLDAGGGALRGVRRELRQRVLPAAPPAQLPQARHQ</sequence>
<evidence type="ECO:0000313" key="2">
    <source>
        <dbReference type="EMBL" id="KAG7306549.1"/>
    </source>
</evidence>
<protein>
    <submittedName>
        <fullName evidence="2">Uncharacterized protein</fullName>
    </submittedName>
</protein>
<evidence type="ECO:0000313" key="3">
    <source>
        <dbReference type="Proteomes" id="UP000823941"/>
    </source>
</evidence>
<comment type="caution">
    <text evidence="2">The sequence shown here is derived from an EMBL/GenBank/DDBJ whole genome shotgun (WGS) entry which is preliminary data.</text>
</comment>
<gene>
    <name evidence="2" type="ORF">JYU34_007912</name>
</gene>
<reference evidence="2 3" key="1">
    <citation type="submission" date="2021-06" db="EMBL/GenBank/DDBJ databases">
        <title>A haploid diamondback moth (Plutella xylostella L.) genome assembly resolves 31 chromosomes and identifies a diamide resistance mutation.</title>
        <authorList>
            <person name="Ward C.M."/>
            <person name="Perry K.D."/>
            <person name="Baker G."/>
            <person name="Powis K."/>
            <person name="Heckel D.G."/>
            <person name="Baxter S.W."/>
        </authorList>
    </citation>
    <scope>NUCLEOTIDE SEQUENCE [LARGE SCALE GENOMIC DNA]</scope>
    <source>
        <strain evidence="2 3">LV</strain>
        <tissue evidence="2">Single pupa</tissue>
    </source>
</reference>
<proteinExistence type="predicted"/>